<evidence type="ECO:0000313" key="5">
    <source>
        <dbReference type="Proteomes" id="UP001141327"/>
    </source>
</evidence>
<dbReference type="InterPro" id="IPR028133">
    <property type="entry name" value="Dynamitin"/>
</dbReference>
<reference evidence="4" key="1">
    <citation type="journal article" date="2022" name="bioRxiv">
        <title>Genomics of Preaxostyla Flagellates Illuminates Evolutionary Transitions and the Path Towards Mitochondrial Loss.</title>
        <authorList>
            <person name="Novak L.V.F."/>
            <person name="Treitli S.C."/>
            <person name="Pyrih J."/>
            <person name="Halakuc P."/>
            <person name="Pipaliya S.V."/>
            <person name="Vacek V."/>
            <person name="Brzon O."/>
            <person name="Soukal P."/>
            <person name="Eme L."/>
            <person name="Dacks J.B."/>
            <person name="Karnkowska A."/>
            <person name="Elias M."/>
            <person name="Hampl V."/>
        </authorList>
    </citation>
    <scope>NUCLEOTIDE SEQUENCE</scope>
    <source>
        <strain evidence="4">RCP-MX</strain>
    </source>
</reference>
<keyword evidence="2" id="KW-0963">Cytoplasm</keyword>
<keyword evidence="5" id="KW-1185">Reference proteome</keyword>
<dbReference type="EMBL" id="JAPMOS010000052">
    <property type="protein sequence ID" value="KAJ4457232.1"/>
    <property type="molecule type" value="Genomic_DNA"/>
</dbReference>
<gene>
    <name evidence="4" type="ORF">PAPYR_7403</name>
</gene>
<accession>A0ABQ8UHQ4</accession>
<name>A0ABQ8UHQ4_9EUKA</name>
<evidence type="ECO:0000256" key="2">
    <source>
        <dbReference type="ARBA" id="ARBA00022490"/>
    </source>
</evidence>
<evidence type="ECO:0000256" key="1">
    <source>
        <dbReference type="ARBA" id="ARBA00004496"/>
    </source>
</evidence>
<sequence length="415" mass="44912">MKRQLFDEDTSEPEVYESEGRALPVAEILQPVESDLPEIEKPELNAALAFRKLSTEKADIFEADPYTPTPQIETLPRRLQRLHAELETIAKELSAPGSQVPFLGVGAVQEEVDKMRDAIQRMDGSISPQELSALGATDPLVLQQHLALLARDAASTALAKKLSEPAPSGVPAPTGLSPTPGADDMPAPKAAAAAAAAAQPIPTLTYELYSPLASMLPCPPAVTGQPGGETRLLQLEDRVAQLEKTLGTRTHAPLDIEHALRSLEKRMQLLDPKAIQDLEMKLPSLVRHLDKLVAAQKLLPALPSSDKKLDQMYVMLLQCQEAAARLPAIIDRLVTLRGIHQEAGLFHDLLQGITSGQERISGGLNEDAALLSEVRTGLAENARTIADNVSLLQRRIEALRSKLNLPPEEKQTASQ</sequence>
<protein>
    <submittedName>
        <fullName evidence="4">Dynactin 2</fullName>
    </submittedName>
</protein>
<comment type="subcellular location">
    <subcellularLocation>
        <location evidence="1">Cytoplasm</location>
    </subcellularLocation>
</comment>
<evidence type="ECO:0000256" key="3">
    <source>
        <dbReference type="SAM" id="MobiDB-lite"/>
    </source>
</evidence>
<comment type="caution">
    <text evidence="4">The sequence shown here is derived from an EMBL/GenBank/DDBJ whole genome shotgun (WGS) entry which is preliminary data.</text>
</comment>
<dbReference type="PANTHER" id="PTHR15346">
    <property type="entry name" value="DYNACTIN SUBUNIT"/>
    <property type="match status" value="1"/>
</dbReference>
<dbReference type="Pfam" id="PF04912">
    <property type="entry name" value="Dynamitin"/>
    <property type="match status" value="1"/>
</dbReference>
<dbReference type="Proteomes" id="UP001141327">
    <property type="component" value="Unassembled WGS sequence"/>
</dbReference>
<evidence type="ECO:0000313" key="4">
    <source>
        <dbReference type="EMBL" id="KAJ4457232.1"/>
    </source>
</evidence>
<organism evidence="4 5">
    <name type="scientific">Paratrimastix pyriformis</name>
    <dbReference type="NCBI Taxonomy" id="342808"/>
    <lineage>
        <taxon>Eukaryota</taxon>
        <taxon>Metamonada</taxon>
        <taxon>Preaxostyla</taxon>
        <taxon>Paratrimastigidae</taxon>
        <taxon>Paratrimastix</taxon>
    </lineage>
</organism>
<proteinExistence type="predicted"/>
<feature type="region of interest" description="Disordered" evidence="3">
    <location>
        <begin position="160"/>
        <end position="188"/>
    </location>
</feature>